<keyword evidence="7" id="KW-0378">Hydrolase</keyword>
<evidence type="ECO:0000256" key="12">
    <source>
        <dbReference type="ARBA" id="ARBA00023157"/>
    </source>
</evidence>
<dbReference type="Proteomes" id="UP000069272">
    <property type="component" value="Chromosome 2R"/>
</dbReference>
<keyword evidence="9" id="KW-0720">Serine protease</keyword>
<dbReference type="PRINTS" id="PR00722">
    <property type="entry name" value="CHYMOTRYPSIN"/>
</dbReference>
<evidence type="ECO:0000256" key="13">
    <source>
        <dbReference type="ARBA" id="ARBA00023180"/>
    </source>
</evidence>
<comment type="catalytic activity">
    <reaction evidence="15">
        <text>Selective cleavage of 103-Arg-|-Ser-104 and 124-Ile-|-Ile-125 bonds in Limulus clotting factor B to form activated factor B. Cleavage of -Pro-Arg-|-Xaa- bonds in synthetic substrates.</text>
        <dbReference type="EC" id="3.4.21.84"/>
    </reaction>
</comment>
<keyword evidence="2" id="KW-0964">Secreted</keyword>
<organism evidence="17 18">
    <name type="scientific">Anopheles albimanus</name>
    <name type="common">New world malaria mosquito</name>
    <dbReference type="NCBI Taxonomy" id="7167"/>
    <lineage>
        <taxon>Eukaryota</taxon>
        <taxon>Metazoa</taxon>
        <taxon>Ecdysozoa</taxon>
        <taxon>Arthropoda</taxon>
        <taxon>Hexapoda</taxon>
        <taxon>Insecta</taxon>
        <taxon>Pterygota</taxon>
        <taxon>Neoptera</taxon>
        <taxon>Endopterygota</taxon>
        <taxon>Diptera</taxon>
        <taxon>Nematocera</taxon>
        <taxon>Culicoidea</taxon>
        <taxon>Culicidae</taxon>
        <taxon>Anophelinae</taxon>
        <taxon>Anopheles</taxon>
    </lineage>
</organism>
<dbReference type="InterPro" id="IPR001314">
    <property type="entry name" value="Peptidase_S1A"/>
</dbReference>
<dbReference type="SUPFAM" id="SSF50494">
    <property type="entry name" value="Trypsin-like serine proteases"/>
    <property type="match status" value="2"/>
</dbReference>
<dbReference type="CDD" id="cd00190">
    <property type="entry name" value="Tryp_SPc"/>
    <property type="match status" value="2"/>
</dbReference>
<evidence type="ECO:0000256" key="7">
    <source>
        <dbReference type="ARBA" id="ARBA00022801"/>
    </source>
</evidence>
<evidence type="ECO:0000256" key="4">
    <source>
        <dbReference type="ARBA" id="ARBA00022659"/>
    </source>
</evidence>
<dbReference type="InterPro" id="IPR043504">
    <property type="entry name" value="Peptidase_S1_PA_chymotrypsin"/>
</dbReference>
<dbReference type="InterPro" id="IPR018114">
    <property type="entry name" value="TRYPSIN_HIS"/>
</dbReference>
<dbReference type="STRING" id="7167.A0A182FSI5"/>
<sequence length="725" mass="78807">MALANYGSLLAALLLVCGCCTRAWALNMHDECRTPENKLGTCVLLRSCAPVRNLLLKPDQTAEDREYLMKSQCGMQGKSVLACCPFSRKLPSRFDAPVELPKPGECGVMGITDRIHGGTEAPLGAYPWLARIQYYKSNNRYGFHCGGVLIHNQFVLTAAHCIEGVPSSWIVYQVRLGEHDTQTATDCVNDECADPVRDVLISNYVLHPEYYKENGADYNDIALLQLSETVAFTEFIRPICLPTAGNRADNLTGKVASVAGWGQTETSSSSTKKLHLQVPIWDNDACAEAYTDVRLSIIPTQVCAGGEAGKDSCRGDSGGPLMRFAPYNGSTRYWFLIGVVSFGLERCGTSGVPGVYTRINLGSSCLTPERNGGTCVPVVQCNSIRALLSKPVLTANDVQYLESSRCGVLEKKVLVCCGAPSNGAASTVIQAEQIPATTAATVAPRISLEERAKLLPVECGIQYTDRIIGGERAKIDQFPWTVLIQHRKRNGQLAFHCGGALISNRYVLTAAHCINSIARSWTITAVRLGEWDLQSENDCQTFFEEEVCSEPVQDIPVERIIVHPQYRATLSQVKNDIALIRLAQPARLNDFVQPICLPLSSAARTTSYDGKIVQVAGWGQTENVTQSQYKMFVSVKAVPEQICQQTYPGGAIDITQLCAGGEANKDSCRGDSGGALMFPEETIAGPVTYMAGIVSYGRKCGLAGVPGVYTRVNQYLEWIIGNLEP</sequence>
<keyword evidence="8" id="KW-0353">Hemolymph clotting</keyword>
<dbReference type="PROSITE" id="PS00135">
    <property type="entry name" value="TRYPSIN_SER"/>
    <property type="match status" value="2"/>
</dbReference>
<evidence type="ECO:0000256" key="3">
    <source>
        <dbReference type="ARBA" id="ARBA00022588"/>
    </source>
</evidence>
<dbReference type="EC" id="3.4.21.84" evidence="16"/>
<keyword evidence="10" id="KW-0391">Immunity</keyword>
<evidence type="ECO:0000256" key="14">
    <source>
        <dbReference type="ARBA" id="ARBA00024195"/>
    </source>
</evidence>
<dbReference type="GO" id="GO:0035008">
    <property type="term" value="P:positive regulation of melanization defense response"/>
    <property type="evidence" value="ECO:0007669"/>
    <property type="project" value="UniProtKB-ARBA"/>
</dbReference>
<dbReference type="EnsemblMetazoa" id="AALB009515-RA">
    <property type="protein sequence ID" value="AALB009515-PA"/>
    <property type="gene ID" value="AALB009515"/>
</dbReference>
<dbReference type="SMART" id="SM00680">
    <property type="entry name" value="CLIP"/>
    <property type="match status" value="2"/>
</dbReference>
<evidence type="ECO:0000256" key="11">
    <source>
        <dbReference type="ARBA" id="ARBA00023145"/>
    </source>
</evidence>
<keyword evidence="6" id="KW-0732">Signal</keyword>
<dbReference type="FunFam" id="2.40.10.10:FF:000028">
    <property type="entry name" value="Serine protease easter"/>
    <property type="match status" value="1"/>
</dbReference>
<evidence type="ECO:0000256" key="9">
    <source>
        <dbReference type="ARBA" id="ARBA00022825"/>
    </source>
</evidence>
<dbReference type="InterPro" id="IPR033116">
    <property type="entry name" value="TRYPSIN_SER"/>
</dbReference>
<dbReference type="GO" id="GO:0006508">
    <property type="term" value="P:proteolysis"/>
    <property type="evidence" value="ECO:0007669"/>
    <property type="project" value="UniProtKB-KW"/>
</dbReference>
<dbReference type="Gene3D" id="2.40.10.10">
    <property type="entry name" value="Trypsin-like serine proteases"/>
    <property type="match status" value="4"/>
</dbReference>
<dbReference type="VEuPathDB" id="VectorBase:AALB009515"/>
<evidence type="ECO:0000256" key="8">
    <source>
        <dbReference type="ARBA" id="ARBA00022820"/>
    </source>
</evidence>
<evidence type="ECO:0000313" key="17">
    <source>
        <dbReference type="EnsemblMetazoa" id="AALB009515-PA"/>
    </source>
</evidence>
<dbReference type="FunFam" id="2.40.10.10:FF:000120">
    <property type="entry name" value="Putative serine protease"/>
    <property type="match status" value="1"/>
</dbReference>
<evidence type="ECO:0000256" key="15">
    <source>
        <dbReference type="ARBA" id="ARBA00052079"/>
    </source>
</evidence>
<accession>A0A182FSI5</accession>
<keyword evidence="13" id="KW-0325">Glycoprotein</keyword>
<dbReference type="InterPro" id="IPR009003">
    <property type="entry name" value="Peptidase_S1_PA"/>
</dbReference>
<evidence type="ECO:0000313" key="18">
    <source>
        <dbReference type="Proteomes" id="UP000069272"/>
    </source>
</evidence>
<dbReference type="GO" id="GO:0005576">
    <property type="term" value="C:extracellular region"/>
    <property type="evidence" value="ECO:0007669"/>
    <property type="project" value="UniProtKB-SubCell"/>
</dbReference>
<dbReference type="Pfam" id="PF00089">
    <property type="entry name" value="Trypsin"/>
    <property type="match status" value="2"/>
</dbReference>
<keyword evidence="18" id="KW-1185">Reference proteome</keyword>
<dbReference type="VEuPathDB" id="VectorBase:AALB20_037953"/>
<comment type="subcellular location">
    <subcellularLocation>
        <location evidence="1">Secreted</location>
    </subcellularLocation>
</comment>
<dbReference type="Pfam" id="PF12032">
    <property type="entry name" value="CLIP"/>
    <property type="match status" value="2"/>
</dbReference>
<evidence type="ECO:0000256" key="5">
    <source>
        <dbReference type="ARBA" id="ARBA00022670"/>
    </source>
</evidence>
<keyword evidence="5" id="KW-0645">Protease</keyword>
<dbReference type="FunFam" id="2.40.10.10:FF:000084">
    <property type="entry name" value="Serine protease easter"/>
    <property type="match status" value="1"/>
</dbReference>
<dbReference type="SMART" id="SM00020">
    <property type="entry name" value="Tryp_SPc"/>
    <property type="match status" value="2"/>
</dbReference>
<dbReference type="InterPro" id="IPR022700">
    <property type="entry name" value="CLIP"/>
</dbReference>
<reference evidence="17" key="2">
    <citation type="submission" date="2022-08" db="UniProtKB">
        <authorList>
            <consortium name="EnsemblMetazoa"/>
        </authorList>
    </citation>
    <scope>IDENTIFICATION</scope>
    <source>
        <strain evidence="17">STECLA/ALBI9_A</strain>
    </source>
</reference>
<dbReference type="InterPro" id="IPR001254">
    <property type="entry name" value="Trypsin_dom"/>
</dbReference>
<evidence type="ECO:0000256" key="10">
    <source>
        <dbReference type="ARBA" id="ARBA00022859"/>
    </source>
</evidence>
<evidence type="ECO:0000256" key="2">
    <source>
        <dbReference type="ARBA" id="ARBA00022525"/>
    </source>
</evidence>
<dbReference type="PROSITE" id="PS50240">
    <property type="entry name" value="TRYPSIN_DOM"/>
    <property type="match status" value="2"/>
</dbReference>
<dbReference type="GO" id="GO:0042381">
    <property type="term" value="P:hemolymph coagulation"/>
    <property type="evidence" value="ECO:0007669"/>
    <property type="project" value="UniProtKB-KW"/>
</dbReference>
<keyword evidence="3" id="KW-0399">Innate immunity</keyword>
<evidence type="ECO:0000256" key="16">
    <source>
        <dbReference type="ARBA" id="ARBA00066707"/>
    </source>
</evidence>
<protein>
    <recommendedName>
        <fullName evidence="16">limulus clotting factor C</fullName>
        <ecNumber evidence="16">3.4.21.84</ecNumber>
    </recommendedName>
</protein>
<evidence type="ECO:0000256" key="6">
    <source>
        <dbReference type="ARBA" id="ARBA00022729"/>
    </source>
</evidence>
<dbReference type="FunFam" id="3.30.1640.30:FF:000001">
    <property type="entry name" value="Serine protease 7"/>
    <property type="match status" value="1"/>
</dbReference>
<keyword evidence="11" id="KW-0865">Zymogen</keyword>
<keyword evidence="4" id="KW-0768">Sushi</keyword>
<proteinExistence type="inferred from homology"/>
<dbReference type="InterPro" id="IPR051487">
    <property type="entry name" value="Ser/Thr_Proteases_Immune/Dev"/>
</dbReference>
<dbReference type="PROSITE" id="PS00134">
    <property type="entry name" value="TRYPSIN_HIS"/>
    <property type="match status" value="2"/>
</dbReference>
<dbReference type="AlphaFoldDB" id="A0A182FSI5"/>
<dbReference type="PANTHER" id="PTHR24256">
    <property type="entry name" value="TRYPTASE-RELATED"/>
    <property type="match status" value="1"/>
</dbReference>
<comment type="similarity">
    <text evidence="14">Belongs to the peptidase S1 family. CLIP subfamily.</text>
</comment>
<keyword evidence="12" id="KW-1015">Disulfide bond</keyword>
<name>A0A182FSI5_ANOAL</name>
<dbReference type="Gene3D" id="3.30.1640.30">
    <property type="match status" value="2"/>
</dbReference>
<dbReference type="InterPro" id="IPR038565">
    <property type="entry name" value="CLIP_sf"/>
</dbReference>
<evidence type="ECO:0000256" key="1">
    <source>
        <dbReference type="ARBA" id="ARBA00004613"/>
    </source>
</evidence>
<dbReference type="PROSITE" id="PS51888">
    <property type="entry name" value="CLIP"/>
    <property type="match status" value="2"/>
</dbReference>
<reference evidence="17 18" key="1">
    <citation type="journal article" date="2017" name="G3 (Bethesda)">
        <title>The Physical Genome Mapping of Anopheles albimanus Corrected Scaffold Misassemblies and Identified Interarm Rearrangements in Genus Anopheles.</title>
        <authorList>
            <person name="Artemov G.N."/>
            <person name="Peery A.N."/>
            <person name="Jiang X."/>
            <person name="Tu Z."/>
            <person name="Stegniy V.N."/>
            <person name="Sharakhova M.V."/>
            <person name="Sharakhov I.V."/>
        </authorList>
    </citation>
    <scope>NUCLEOTIDE SEQUENCE [LARGE SCALE GENOMIC DNA]</scope>
    <source>
        <strain evidence="17 18">ALBI9_A</strain>
    </source>
</reference>
<dbReference type="GO" id="GO:0004252">
    <property type="term" value="F:serine-type endopeptidase activity"/>
    <property type="evidence" value="ECO:0007669"/>
    <property type="project" value="InterPro"/>
</dbReference>